<protein>
    <submittedName>
        <fullName evidence="1">Uncharacterized protein</fullName>
    </submittedName>
</protein>
<reference evidence="2" key="3">
    <citation type="submission" date="2011-06" db="EMBL/GenBank/DDBJ databases">
        <title>Complete genome sequence of Pseudomonas stutzeri strain CGMCC 1.1803.</title>
        <authorList>
            <person name="Yan Y."/>
            <person name="Chen M."/>
            <person name="Lu W."/>
            <person name="Zhang W."/>
            <person name="Ping S."/>
            <person name="Lin M."/>
        </authorList>
    </citation>
    <scope>NUCLEOTIDE SEQUENCE [LARGE SCALE GENOMIC DNA]</scope>
    <source>
        <strain evidence="2">ATCC 17588 / DSM 5190 / CCUG 11256 / JCM 5965 / LMG 11199 / NCIMB 11358 / Stanier 221</strain>
    </source>
</reference>
<evidence type="ECO:0000313" key="1">
    <source>
        <dbReference type="EMBL" id="AEJ07206.1"/>
    </source>
</evidence>
<accession>A0A0H3Z4S1</accession>
<dbReference type="HOGENOM" id="CLU_3347635_0_0_6"/>
<reference key="2">
    <citation type="submission" date="2011-06" db="EMBL/GenBank/DDBJ databases">
        <title>Complete Genome Sequence of Pseudomonas stutzeri Strain CGMCC 1.1803.</title>
        <authorList>
            <person name="Yan Y."/>
            <person name="Chen M."/>
            <person name="Lu W."/>
            <person name="Zhang W."/>
            <person name="Ping S."/>
            <person name="Lin M."/>
        </authorList>
    </citation>
    <scope>NUCLEOTIDE SEQUENCE</scope>
    <source>
        <strain>ATCC 17588</strain>
    </source>
</reference>
<gene>
    <name evidence="1" type="ordered locus">PSTAB_3925</name>
</gene>
<dbReference type="PATRIC" id="fig|316.105.peg.4127"/>
<dbReference type="EMBL" id="CP002881">
    <property type="protein sequence ID" value="AEJ07206.1"/>
    <property type="molecule type" value="Genomic_DNA"/>
</dbReference>
<dbReference type="AlphaFoldDB" id="F8H4W1"/>
<reference evidence="1 2" key="1">
    <citation type="journal article" date="2011" name="J. Bacteriol.">
        <title>Complete Genome Sequence of the Type Strain Pseudomonas stutzeri CGMCC 1.1803.</title>
        <authorList>
            <person name="Chen M."/>
            <person name="Yan Y."/>
            <person name="Zhang W."/>
            <person name="Lu W."/>
            <person name="Wang J."/>
            <person name="Ping S."/>
            <person name="Lin M."/>
        </authorList>
    </citation>
    <scope>NUCLEOTIDE SEQUENCE [LARGE SCALE GENOMIC DNA]</scope>
    <source>
        <strain evidence="2">ATCC 17588 / DSM 5190 / CCUG 11256 / JCM 5965 / LMG 11199 / NCIMB 11358 / Stanier 221</strain>
    </source>
</reference>
<proteinExistence type="predicted"/>
<organism evidence="1 2">
    <name type="scientific">Stutzerimonas stutzeri (strain ATCC 17588 / DSM 5190 / CCUG 11256 / JCM 5965 / LMG 11199 / NBRC 14165 / NCIMB 11358 / Stanier 221)</name>
    <name type="common">Pseudomonas stutzeri</name>
    <dbReference type="NCBI Taxonomy" id="96563"/>
    <lineage>
        <taxon>Bacteria</taxon>
        <taxon>Pseudomonadati</taxon>
        <taxon>Pseudomonadota</taxon>
        <taxon>Gammaproteobacteria</taxon>
        <taxon>Pseudomonadales</taxon>
        <taxon>Pseudomonadaceae</taxon>
        <taxon>Stutzerimonas</taxon>
    </lineage>
</organism>
<accession>F8H4W1</accession>
<evidence type="ECO:0000313" key="2">
    <source>
        <dbReference type="Proteomes" id="UP000008932"/>
    </source>
</evidence>
<name>F8H4W1_STUS2</name>
<sequence>MRRLTDACSDLCNILLYRGHYLRPPPWGLRGILPARL</sequence>
<dbReference type="KEGG" id="psz:PSTAB_3925"/>
<dbReference type="Proteomes" id="UP000008932">
    <property type="component" value="Chromosome"/>
</dbReference>